<keyword evidence="5" id="KW-1185">Reference proteome</keyword>
<dbReference type="SUPFAM" id="SSF81383">
    <property type="entry name" value="F-box domain"/>
    <property type="match status" value="1"/>
</dbReference>
<feature type="compositionally biased region" description="Basic and acidic residues" evidence="1">
    <location>
        <begin position="216"/>
        <end position="225"/>
    </location>
</feature>
<dbReference type="EMBL" id="CAJNOR010001968">
    <property type="protein sequence ID" value="CAF1227949.1"/>
    <property type="molecule type" value="Genomic_DNA"/>
</dbReference>
<dbReference type="InterPro" id="IPR036047">
    <property type="entry name" value="F-box-like_dom_sf"/>
</dbReference>
<name>A0A814P268_ADIRI</name>
<evidence type="ECO:0000313" key="4">
    <source>
        <dbReference type="EMBL" id="CAF1227949.1"/>
    </source>
</evidence>
<comment type="caution">
    <text evidence="3">The sequence shown here is derived from an EMBL/GenBank/DDBJ whole genome shotgun (WGS) entry which is preliminary data.</text>
</comment>
<dbReference type="Pfam" id="PF12937">
    <property type="entry name" value="F-box-like"/>
    <property type="match status" value="1"/>
</dbReference>
<gene>
    <name evidence="3" type="ORF">EDS130_LOCUS19845</name>
    <name evidence="4" type="ORF">XAT740_LOCUS25066</name>
</gene>
<reference evidence="3" key="1">
    <citation type="submission" date="2021-02" db="EMBL/GenBank/DDBJ databases">
        <authorList>
            <person name="Nowell W R."/>
        </authorList>
    </citation>
    <scope>NUCLEOTIDE SEQUENCE</scope>
</reference>
<evidence type="ECO:0000313" key="6">
    <source>
        <dbReference type="Proteomes" id="UP000663852"/>
    </source>
</evidence>
<dbReference type="Proteomes" id="UP000663852">
    <property type="component" value="Unassembled WGS sequence"/>
</dbReference>
<evidence type="ECO:0000256" key="1">
    <source>
        <dbReference type="SAM" id="MobiDB-lite"/>
    </source>
</evidence>
<dbReference type="Gene3D" id="1.20.1280.50">
    <property type="match status" value="1"/>
</dbReference>
<evidence type="ECO:0000313" key="5">
    <source>
        <dbReference type="Proteomes" id="UP000663828"/>
    </source>
</evidence>
<dbReference type="AlphaFoldDB" id="A0A814P268"/>
<feature type="domain" description="F-box" evidence="2">
    <location>
        <begin position="120"/>
        <end position="166"/>
    </location>
</feature>
<dbReference type="SMART" id="SM00256">
    <property type="entry name" value="FBOX"/>
    <property type="match status" value="1"/>
</dbReference>
<feature type="region of interest" description="Disordered" evidence="1">
    <location>
        <begin position="216"/>
        <end position="277"/>
    </location>
</feature>
<proteinExistence type="predicted"/>
<protein>
    <recommendedName>
        <fullName evidence="2">F-box domain-containing protein</fullName>
    </recommendedName>
</protein>
<evidence type="ECO:0000259" key="2">
    <source>
        <dbReference type="PROSITE" id="PS50181"/>
    </source>
</evidence>
<organism evidence="3 6">
    <name type="scientific">Adineta ricciae</name>
    <name type="common">Rotifer</name>
    <dbReference type="NCBI Taxonomy" id="249248"/>
    <lineage>
        <taxon>Eukaryota</taxon>
        <taxon>Metazoa</taxon>
        <taxon>Spiralia</taxon>
        <taxon>Gnathifera</taxon>
        <taxon>Rotifera</taxon>
        <taxon>Eurotatoria</taxon>
        <taxon>Bdelloidea</taxon>
        <taxon>Adinetida</taxon>
        <taxon>Adinetidae</taxon>
        <taxon>Adineta</taxon>
    </lineage>
</organism>
<dbReference type="EMBL" id="CAJNOJ010000096">
    <property type="protein sequence ID" value="CAF1098020.1"/>
    <property type="molecule type" value="Genomic_DNA"/>
</dbReference>
<dbReference type="OrthoDB" id="3219396at2759"/>
<dbReference type="InterPro" id="IPR001810">
    <property type="entry name" value="F-box_dom"/>
</dbReference>
<evidence type="ECO:0000313" key="3">
    <source>
        <dbReference type="EMBL" id="CAF1098020.1"/>
    </source>
</evidence>
<dbReference type="PROSITE" id="PS50181">
    <property type="entry name" value="FBOX"/>
    <property type="match status" value="1"/>
</dbReference>
<dbReference type="Proteomes" id="UP000663828">
    <property type="component" value="Unassembled WGS sequence"/>
</dbReference>
<sequence>MPSNFNTSTAYPLETCDIRLYLKEHPYLATLLPKTGVLFECDGDAPSPSKDYGQLQISIDKIILRWWKITLRNIEGAIYPGEIKTSFEDFYHDELAQREISRIFGQKTLEYCLNLVCGRFDWLSRLPLAIQIKIFSYLNLDDIPQVSLVSKLFRTICRHNDLWKIFYIHQHGRQTLENKNLLQLADKRGWRHVFFTNRLKLQIELRREAQLERYHPEDPSDLVKARERRKQLQPSPPVTPREQTTVRRHSTRKEPLPLRIGSARADVDSRTSSQTEH</sequence>
<feature type="compositionally biased region" description="Basic and acidic residues" evidence="1">
    <location>
        <begin position="265"/>
        <end position="277"/>
    </location>
</feature>
<accession>A0A814P268</accession>